<dbReference type="GO" id="GO:0008270">
    <property type="term" value="F:zinc ion binding"/>
    <property type="evidence" value="ECO:0007669"/>
    <property type="project" value="UniProtKB-KW"/>
</dbReference>
<evidence type="ECO:0000256" key="6">
    <source>
        <dbReference type="ARBA" id="ARBA00022786"/>
    </source>
</evidence>
<dbReference type="InterPro" id="IPR051628">
    <property type="entry name" value="LUBAC_E3_Ligases"/>
</dbReference>
<evidence type="ECO:0000256" key="3">
    <source>
        <dbReference type="ARBA" id="ARBA00022723"/>
    </source>
</evidence>
<evidence type="ECO:0000313" key="10">
    <source>
        <dbReference type="Proteomes" id="UP000799428"/>
    </source>
</evidence>
<dbReference type="GO" id="GO:0004842">
    <property type="term" value="F:ubiquitin-protein transferase activity"/>
    <property type="evidence" value="ECO:0007669"/>
    <property type="project" value="TreeGrafter"/>
</dbReference>
<keyword evidence="2" id="KW-0808">Transferase</keyword>
<dbReference type="PANTHER" id="PTHR22770:SF13">
    <property type="entry name" value="RING-TYPE DOMAIN-CONTAINING PROTEIN"/>
    <property type="match status" value="1"/>
</dbReference>
<dbReference type="AlphaFoldDB" id="A0A6G1KA93"/>
<evidence type="ECO:0000259" key="8">
    <source>
        <dbReference type="PROSITE" id="PS51873"/>
    </source>
</evidence>
<dbReference type="InterPro" id="IPR017907">
    <property type="entry name" value="Znf_RING_CS"/>
</dbReference>
<keyword evidence="7" id="KW-0862">Zinc</keyword>
<reference evidence="9" key="1">
    <citation type="journal article" date="2020" name="Stud. Mycol.">
        <title>101 Dothideomycetes genomes: a test case for predicting lifestyles and emergence of pathogens.</title>
        <authorList>
            <person name="Haridas S."/>
            <person name="Albert R."/>
            <person name="Binder M."/>
            <person name="Bloem J."/>
            <person name="Labutti K."/>
            <person name="Salamov A."/>
            <person name="Andreopoulos B."/>
            <person name="Baker S."/>
            <person name="Barry K."/>
            <person name="Bills G."/>
            <person name="Bluhm B."/>
            <person name="Cannon C."/>
            <person name="Castanera R."/>
            <person name="Culley D."/>
            <person name="Daum C."/>
            <person name="Ezra D."/>
            <person name="Gonzalez J."/>
            <person name="Henrissat B."/>
            <person name="Kuo A."/>
            <person name="Liang C."/>
            <person name="Lipzen A."/>
            <person name="Lutzoni F."/>
            <person name="Magnuson J."/>
            <person name="Mondo S."/>
            <person name="Nolan M."/>
            <person name="Ohm R."/>
            <person name="Pangilinan J."/>
            <person name="Park H.-J."/>
            <person name="Ramirez L."/>
            <person name="Alfaro M."/>
            <person name="Sun H."/>
            <person name="Tritt A."/>
            <person name="Yoshinaga Y."/>
            <person name="Zwiers L.-H."/>
            <person name="Turgeon B."/>
            <person name="Goodwin S."/>
            <person name="Spatafora J."/>
            <person name="Crous P."/>
            <person name="Grigoriev I."/>
        </authorList>
    </citation>
    <scope>NUCLEOTIDE SEQUENCE</scope>
    <source>
        <strain evidence="9">CBS 279.74</strain>
    </source>
</reference>
<dbReference type="Gene3D" id="3.30.40.10">
    <property type="entry name" value="Zinc/RING finger domain, C3HC4 (zinc finger)"/>
    <property type="match status" value="1"/>
</dbReference>
<accession>A0A6G1KA93</accession>
<gene>
    <name evidence="9" type="ORF">K504DRAFT_477016</name>
</gene>
<sequence>MVCAENRSIHRFPVRPPTSTCIHESNTCRHCLRAWIKSEFKSKVWNLIDCPECRSRLQYEDVKQFAPPEIFRRYDKLNTRAAMEAIPGFQWCIAKGCRSGQIHEGENLMPRFKCVECKASHCIPHQIKWHKGETCAQYDYRTNADFKKAEDKASRKLIKETAKKCPGCGWHIEKREGCDHMTCSKCRHEFCWLCLAPWNLIRKRGPQMHKQTCSMFAAGDAVHEPVDLLNLF</sequence>
<keyword evidence="10" id="KW-1185">Reference proteome</keyword>
<keyword evidence="3" id="KW-0479">Metal-binding</keyword>
<dbReference type="GO" id="GO:0043161">
    <property type="term" value="P:proteasome-mediated ubiquitin-dependent protein catabolic process"/>
    <property type="evidence" value="ECO:0007669"/>
    <property type="project" value="TreeGrafter"/>
</dbReference>
<dbReference type="GO" id="GO:0000151">
    <property type="term" value="C:ubiquitin ligase complex"/>
    <property type="evidence" value="ECO:0007669"/>
    <property type="project" value="TreeGrafter"/>
</dbReference>
<keyword evidence="5" id="KW-0863">Zinc-finger</keyword>
<dbReference type="SMART" id="SM00647">
    <property type="entry name" value="IBR"/>
    <property type="match status" value="2"/>
</dbReference>
<evidence type="ECO:0000256" key="5">
    <source>
        <dbReference type="ARBA" id="ARBA00022771"/>
    </source>
</evidence>
<dbReference type="OrthoDB" id="1431934at2759"/>
<organism evidence="9 10">
    <name type="scientific">Pleomassaria siparia CBS 279.74</name>
    <dbReference type="NCBI Taxonomy" id="1314801"/>
    <lineage>
        <taxon>Eukaryota</taxon>
        <taxon>Fungi</taxon>
        <taxon>Dikarya</taxon>
        <taxon>Ascomycota</taxon>
        <taxon>Pezizomycotina</taxon>
        <taxon>Dothideomycetes</taxon>
        <taxon>Pleosporomycetidae</taxon>
        <taxon>Pleosporales</taxon>
        <taxon>Pleomassariaceae</taxon>
        <taxon>Pleomassaria</taxon>
    </lineage>
</organism>
<dbReference type="Proteomes" id="UP000799428">
    <property type="component" value="Unassembled WGS sequence"/>
</dbReference>
<name>A0A6G1KA93_9PLEO</name>
<keyword evidence="6" id="KW-0833">Ubl conjugation pathway</keyword>
<dbReference type="SUPFAM" id="SSF57850">
    <property type="entry name" value="RING/U-box"/>
    <property type="match status" value="3"/>
</dbReference>
<dbReference type="EMBL" id="MU005770">
    <property type="protein sequence ID" value="KAF2709796.1"/>
    <property type="molecule type" value="Genomic_DNA"/>
</dbReference>
<dbReference type="PROSITE" id="PS51873">
    <property type="entry name" value="TRIAD"/>
    <property type="match status" value="1"/>
</dbReference>
<dbReference type="GO" id="GO:0097039">
    <property type="term" value="P:protein linear polyubiquitination"/>
    <property type="evidence" value="ECO:0007669"/>
    <property type="project" value="TreeGrafter"/>
</dbReference>
<comment type="pathway">
    <text evidence="1">Protein modification; protein ubiquitination.</text>
</comment>
<dbReference type="Gene3D" id="1.20.120.1750">
    <property type="match status" value="1"/>
</dbReference>
<dbReference type="Pfam" id="PF01485">
    <property type="entry name" value="IBR"/>
    <property type="match status" value="1"/>
</dbReference>
<evidence type="ECO:0000256" key="7">
    <source>
        <dbReference type="ARBA" id="ARBA00022833"/>
    </source>
</evidence>
<feature type="domain" description="RING-type" evidence="8">
    <location>
        <begin position="1"/>
        <end position="217"/>
    </location>
</feature>
<dbReference type="PROSITE" id="PS00518">
    <property type="entry name" value="ZF_RING_1"/>
    <property type="match status" value="1"/>
</dbReference>
<evidence type="ECO:0000256" key="4">
    <source>
        <dbReference type="ARBA" id="ARBA00022737"/>
    </source>
</evidence>
<keyword evidence="4" id="KW-0677">Repeat</keyword>
<dbReference type="Pfam" id="PF22191">
    <property type="entry name" value="IBR_1"/>
    <property type="match status" value="1"/>
</dbReference>
<evidence type="ECO:0000256" key="2">
    <source>
        <dbReference type="ARBA" id="ARBA00022679"/>
    </source>
</evidence>
<proteinExistence type="predicted"/>
<dbReference type="CDD" id="cd20335">
    <property type="entry name" value="BRcat_RBR"/>
    <property type="match status" value="1"/>
</dbReference>
<dbReference type="InterPro" id="IPR002867">
    <property type="entry name" value="IBR_dom"/>
</dbReference>
<evidence type="ECO:0000256" key="1">
    <source>
        <dbReference type="ARBA" id="ARBA00004906"/>
    </source>
</evidence>
<dbReference type="InterPro" id="IPR044066">
    <property type="entry name" value="TRIAD_supradom"/>
</dbReference>
<dbReference type="PANTHER" id="PTHR22770">
    <property type="entry name" value="UBIQUITIN CONJUGATING ENZYME 7 INTERACTING PROTEIN-RELATED"/>
    <property type="match status" value="1"/>
</dbReference>
<dbReference type="InterPro" id="IPR013083">
    <property type="entry name" value="Znf_RING/FYVE/PHD"/>
</dbReference>
<dbReference type="GO" id="GO:0043130">
    <property type="term" value="F:ubiquitin binding"/>
    <property type="evidence" value="ECO:0007669"/>
    <property type="project" value="TreeGrafter"/>
</dbReference>
<evidence type="ECO:0000313" key="9">
    <source>
        <dbReference type="EMBL" id="KAF2709796.1"/>
    </source>
</evidence>
<protein>
    <recommendedName>
        <fullName evidence="8">RING-type domain-containing protein</fullName>
    </recommendedName>
</protein>